<feature type="chain" id="PRO_5041386892" description="Disease resistance protein RGA3" evidence="7">
    <location>
        <begin position="35"/>
        <end position="1166"/>
    </location>
</feature>
<proteinExistence type="predicted"/>
<dbReference type="InterPro" id="IPR032675">
    <property type="entry name" value="LRR_dom_sf"/>
</dbReference>
<feature type="domain" description="Disease resistance N-terminal" evidence="9">
    <location>
        <begin position="90"/>
        <end position="166"/>
    </location>
</feature>
<keyword evidence="3" id="KW-0547">Nucleotide-binding</keyword>
<dbReference type="InterPro" id="IPR041118">
    <property type="entry name" value="Rx_N"/>
</dbReference>
<dbReference type="SUPFAM" id="SSF52540">
    <property type="entry name" value="P-loop containing nucleoside triphosphate hydrolases"/>
    <property type="match status" value="1"/>
</dbReference>
<name>A0AA39DJ33_VITRO</name>
<keyword evidence="6" id="KW-0175">Coiled coil</keyword>
<dbReference type="FunFam" id="3.40.50.300:FF:001091">
    <property type="entry name" value="Probable disease resistance protein At1g61300"/>
    <property type="match status" value="1"/>
</dbReference>
<dbReference type="PANTHER" id="PTHR36766">
    <property type="entry name" value="PLANT BROAD-SPECTRUM MILDEW RESISTANCE PROTEIN RPW8"/>
    <property type="match status" value="1"/>
</dbReference>
<gene>
    <name evidence="12" type="ORF">PVL29_017477</name>
</gene>
<feature type="domain" description="NB-ARC" evidence="8">
    <location>
        <begin position="236"/>
        <end position="407"/>
    </location>
</feature>
<dbReference type="Gene3D" id="1.20.5.4130">
    <property type="match status" value="1"/>
</dbReference>
<dbReference type="InterPro" id="IPR056789">
    <property type="entry name" value="LRR_R13L1-DRL21"/>
</dbReference>
<dbReference type="Gene3D" id="3.80.10.10">
    <property type="entry name" value="Ribonuclease Inhibitor"/>
    <property type="match status" value="3"/>
</dbReference>
<evidence type="ECO:0000313" key="13">
    <source>
        <dbReference type="Proteomes" id="UP001168098"/>
    </source>
</evidence>
<dbReference type="Gene3D" id="3.40.50.300">
    <property type="entry name" value="P-loop containing nucleotide triphosphate hydrolases"/>
    <property type="match status" value="1"/>
</dbReference>
<evidence type="ECO:0000259" key="10">
    <source>
        <dbReference type="Pfam" id="PF23559"/>
    </source>
</evidence>
<feature type="domain" description="R13L1/DRL21-like LRR repeat region" evidence="11">
    <location>
        <begin position="748"/>
        <end position="873"/>
    </location>
</feature>
<dbReference type="GO" id="GO:0043531">
    <property type="term" value="F:ADP binding"/>
    <property type="evidence" value="ECO:0007669"/>
    <property type="project" value="InterPro"/>
</dbReference>
<dbReference type="Pfam" id="PF18052">
    <property type="entry name" value="Rx_N"/>
    <property type="match status" value="1"/>
</dbReference>
<keyword evidence="13" id="KW-1185">Reference proteome</keyword>
<evidence type="ECO:0000256" key="5">
    <source>
        <dbReference type="ARBA" id="ARBA00022840"/>
    </source>
</evidence>
<evidence type="ECO:0000256" key="7">
    <source>
        <dbReference type="SAM" id="SignalP"/>
    </source>
</evidence>
<dbReference type="Gene3D" id="1.10.10.10">
    <property type="entry name" value="Winged helix-like DNA-binding domain superfamily/Winged helix DNA-binding domain"/>
    <property type="match status" value="1"/>
</dbReference>
<feature type="coiled-coil region" evidence="6">
    <location>
        <begin position="181"/>
        <end position="208"/>
    </location>
</feature>
<evidence type="ECO:0000256" key="2">
    <source>
        <dbReference type="ARBA" id="ARBA00022737"/>
    </source>
</evidence>
<dbReference type="EMBL" id="JARBHA010000013">
    <property type="protein sequence ID" value="KAJ9685450.1"/>
    <property type="molecule type" value="Genomic_DNA"/>
</dbReference>
<evidence type="ECO:0008006" key="14">
    <source>
        <dbReference type="Google" id="ProtNLM"/>
    </source>
</evidence>
<keyword evidence="2" id="KW-0677">Repeat</keyword>
<protein>
    <recommendedName>
        <fullName evidence="14">Disease resistance protein RGA3</fullName>
    </recommendedName>
</protein>
<accession>A0AA39DJ33</accession>
<feature type="domain" description="Disease resistance protein winged helix" evidence="10">
    <location>
        <begin position="492"/>
        <end position="560"/>
    </location>
</feature>
<dbReference type="GO" id="GO:0051707">
    <property type="term" value="P:response to other organism"/>
    <property type="evidence" value="ECO:0007669"/>
    <property type="project" value="UniProtKB-ARBA"/>
</dbReference>
<dbReference type="AlphaFoldDB" id="A0AA39DJ33"/>
<dbReference type="SUPFAM" id="SSF52058">
    <property type="entry name" value="L domain-like"/>
    <property type="match status" value="2"/>
</dbReference>
<dbReference type="PANTHER" id="PTHR36766:SF51">
    <property type="entry name" value="DISEASE RESISTANCE RPP13-LIKE PROTEIN 1"/>
    <property type="match status" value="1"/>
</dbReference>
<organism evidence="12 13">
    <name type="scientific">Vitis rotundifolia</name>
    <name type="common">Muscadine grape</name>
    <dbReference type="NCBI Taxonomy" id="103349"/>
    <lineage>
        <taxon>Eukaryota</taxon>
        <taxon>Viridiplantae</taxon>
        <taxon>Streptophyta</taxon>
        <taxon>Embryophyta</taxon>
        <taxon>Tracheophyta</taxon>
        <taxon>Spermatophyta</taxon>
        <taxon>Magnoliopsida</taxon>
        <taxon>eudicotyledons</taxon>
        <taxon>Gunneridae</taxon>
        <taxon>Pentapetalae</taxon>
        <taxon>rosids</taxon>
        <taxon>Vitales</taxon>
        <taxon>Vitaceae</taxon>
        <taxon>Viteae</taxon>
        <taxon>Vitis</taxon>
    </lineage>
</organism>
<feature type="signal peptide" evidence="7">
    <location>
        <begin position="1"/>
        <end position="34"/>
    </location>
</feature>
<dbReference type="Gene3D" id="1.10.8.430">
    <property type="entry name" value="Helical domain of apoptotic protease-activating factors"/>
    <property type="match status" value="1"/>
</dbReference>
<comment type="caution">
    <text evidence="12">The sequence shown here is derived from an EMBL/GenBank/DDBJ whole genome shotgun (WGS) entry which is preliminary data.</text>
</comment>
<dbReference type="GO" id="GO:0005524">
    <property type="term" value="F:ATP binding"/>
    <property type="evidence" value="ECO:0007669"/>
    <property type="project" value="UniProtKB-KW"/>
</dbReference>
<evidence type="ECO:0000313" key="12">
    <source>
        <dbReference type="EMBL" id="KAJ9685450.1"/>
    </source>
</evidence>
<dbReference type="FunFam" id="1.10.10.10:FF:000322">
    <property type="entry name" value="Probable disease resistance protein At1g63360"/>
    <property type="match status" value="1"/>
</dbReference>
<keyword evidence="5" id="KW-0067">ATP-binding</keyword>
<evidence type="ECO:0000259" key="11">
    <source>
        <dbReference type="Pfam" id="PF25019"/>
    </source>
</evidence>
<dbReference type="InterPro" id="IPR027417">
    <property type="entry name" value="P-loop_NTPase"/>
</dbReference>
<dbReference type="PRINTS" id="PR00364">
    <property type="entry name" value="DISEASERSIST"/>
</dbReference>
<dbReference type="Pfam" id="PF00931">
    <property type="entry name" value="NB-ARC"/>
    <property type="match status" value="1"/>
</dbReference>
<dbReference type="InterPro" id="IPR042197">
    <property type="entry name" value="Apaf_helical"/>
</dbReference>
<evidence type="ECO:0000256" key="6">
    <source>
        <dbReference type="SAM" id="Coils"/>
    </source>
</evidence>
<dbReference type="GO" id="GO:0006952">
    <property type="term" value="P:defense response"/>
    <property type="evidence" value="ECO:0007669"/>
    <property type="project" value="UniProtKB-KW"/>
</dbReference>
<reference evidence="12 13" key="1">
    <citation type="journal article" date="2023" name="BMC Biotechnol.">
        <title>Vitis rotundifolia cv Carlos genome sequencing.</title>
        <authorList>
            <person name="Huff M."/>
            <person name="Hulse-Kemp A."/>
            <person name="Scheffler B."/>
            <person name="Youngblood R."/>
            <person name="Simpson S."/>
            <person name="Babiker E."/>
            <person name="Staton M."/>
        </authorList>
    </citation>
    <scope>NUCLEOTIDE SEQUENCE [LARGE SCALE GENOMIC DNA]</scope>
    <source>
        <tissue evidence="12">Leaf</tissue>
    </source>
</reference>
<evidence type="ECO:0000259" key="8">
    <source>
        <dbReference type="Pfam" id="PF00931"/>
    </source>
</evidence>
<dbReference type="Pfam" id="PF23559">
    <property type="entry name" value="WHD_DRP"/>
    <property type="match status" value="1"/>
</dbReference>
<evidence type="ECO:0000259" key="9">
    <source>
        <dbReference type="Pfam" id="PF18052"/>
    </source>
</evidence>
<dbReference type="Pfam" id="PF25019">
    <property type="entry name" value="LRR_R13L1-DRL21"/>
    <property type="match status" value="1"/>
</dbReference>
<dbReference type="Proteomes" id="UP001168098">
    <property type="component" value="Unassembled WGS sequence"/>
</dbReference>
<dbReference type="InterPro" id="IPR002182">
    <property type="entry name" value="NB-ARC"/>
</dbReference>
<evidence type="ECO:0000256" key="4">
    <source>
        <dbReference type="ARBA" id="ARBA00022821"/>
    </source>
</evidence>
<keyword evidence="1" id="KW-0433">Leucine-rich repeat</keyword>
<keyword evidence="7" id="KW-0732">Signal</keyword>
<sequence length="1166" mass="132676">MGLVVCGFGLILTFQPPFLLFFLDVGIPQGPTSSVGIDFYSMHLQVYNNQDKLKFIRLHRKLDLVLEFCFSLKETMAVGEIFLSAAFKITLEKLASPMSKELEKRFGDLKKLTRTLSKIQAVLSDAEARQITNAAVKLWLGDVEEVAYDAEDVLEEVMTEASRLKLQNPVSYLSSLSRDFQLEIRSKLEKINERLDEIEKERDGLGLREISGEKRNNKRPQSSSLVEESRVLGREVEKEEILELLVSDEYGGSDVCVLPIVGMGGLGKTTLAQLVYNDEKVTKHFELKMWVCVSDDFDVRRATKSVLDSATGKNFDLMDLDILQSKLRDILKGKRYLLVLDDVWTEKKSDWDRLRLPLEAGATGSKIIVTTRNERVSSVMSPMPPRRLEGLTDDDCWSLFKQIAFENGNADAHPELVRIGEEILKKCRGLPLAVKTIGGLLYLETEEYEWEMILKSDLWDFEEDENGILPALRLSYNHLPEHLKQCFVFCSVFPKDYNFEKETLVLLWIAEGFVLAKGRKQLEDLGSDYFDELLLRSFFQRSKINSSKFFVMHDLVHDLAQYLAGDLCFRLEEGKSQSISERARHAAVLHNTFKSGVTFEALGTTTNLRTVILLHGNERGETLEAIVLHDLLPTLRCLRVLDLSHIAVEEIPDMVGRLKHLRYLNLSSTHIKMLPPSVCTLYNLQSLILMNCNNLKGLPNDMKKLLNLRHLNLTGCWHLICMPPQIGELTCLRTLHRFVVAKEKGYGIGELKGMTELRATLIIDRLEDVSMVSEAREANLKNKQYLRRLELKWSPGHHMPHSIGEELLECLEPHGNLKELKIDVYHGAKFPNWMGYSLLSRLERIELSQCTYSRILPPLGQLPLLKYLSIDTMSELESISCEFCGEGQIRGFPSLEKMQIEDMKNLKEWREIEDGDFPRLRELTIKNSPNIASLPKFPSLCDLVLDECNEMILGSVQFLSSLSSLKISNFRRLALLPEGLLQHLNSLKELRIQNFYGLEALKKEVGLQDLVSLQRFEILSCPKLVSLPEEGLSSALRYLSLCVCNSLQSLPKGLENLSSLEELSISKCPKLVTFPEEKLPSSLKLLRISACANLVSLPKRLNELSVLQHLAIDSCHALRSLPEEGLPASVRSLYIQRSQLLEKRCEVGGEDWNKIAHIPDRYIQRF</sequence>
<dbReference type="InterPro" id="IPR058922">
    <property type="entry name" value="WHD_DRP"/>
</dbReference>
<evidence type="ECO:0000256" key="1">
    <source>
        <dbReference type="ARBA" id="ARBA00022614"/>
    </source>
</evidence>
<dbReference type="InterPro" id="IPR036388">
    <property type="entry name" value="WH-like_DNA-bd_sf"/>
</dbReference>
<evidence type="ECO:0000256" key="3">
    <source>
        <dbReference type="ARBA" id="ARBA00022741"/>
    </source>
</evidence>
<keyword evidence="4" id="KW-0611">Plant defense</keyword>